<dbReference type="Pfam" id="PF00232">
    <property type="entry name" value="Glyco_hydro_1"/>
    <property type="match status" value="1"/>
</dbReference>
<keyword evidence="5" id="KW-1185">Reference proteome</keyword>
<evidence type="ECO:0000313" key="4">
    <source>
        <dbReference type="EMBL" id="MBB5362990.1"/>
    </source>
</evidence>
<evidence type="ECO:0000256" key="2">
    <source>
        <dbReference type="RuleBase" id="RU364082"/>
    </source>
</evidence>
<dbReference type="Gene3D" id="3.90.25.10">
    <property type="entry name" value="UDP-galactose 4-epimerase, domain 1"/>
    <property type="match status" value="1"/>
</dbReference>
<gene>
    <name evidence="4" type="ORF">HNQ08_002088</name>
</gene>
<dbReference type="PANTHER" id="PTHR10491">
    <property type="entry name" value="DTDP-4-DEHYDRORHAMNOSE REDUCTASE"/>
    <property type="match status" value="1"/>
</dbReference>
<reference evidence="4 5" key="1">
    <citation type="submission" date="2020-08" db="EMBL/GenBank/DDBJ databases">
        <title>Genomic Encyclopedia of Type Strains, Phase IV (KMG-IV): sequencing the most valuable type-strain genomes for metagenomic binning, comparative biology and taxonomic classification.</title>
        <authorList>
            <person name="Goeker M."/>
        </authorList>
    </citation>
    <scope>NUCLEOTIDE SEQUENCE [LARGE SCALE GENOMIC DNA]</scope>
    <source>
        <strain evidence="4 5">DSM 27939</strain>
    </source>
</reference>
<sequence length="725" mass="80643">MSFLAPSSELALWVGVEPTVSRVGDDILDQISLSGFHDRLDDIDRLATLGAQAVRFPLLWERTAPDGLACADWSWGDTRLARLSERGLAPILGLVHHGSGPPSTHLLDPQFARGLADYARAVAERYPQVSAYTPVNEPLTTARFAALYGYWYPHARDEGSFWKALMHQLQATVLAIREIRQVNPEARLIQTEDLGRTFSTPALQAQADFENERRWLSFDLLLGQVDRNHALWAYLRWCGATERELDWFIEHPCPPDVLGLNTYVTSERFLDERLERYPNDCRGGNHSASYADVEAVRVRGAPLGTTATRLREAGTRYSLPLAITETHLDCTREEQLRWLLESWNGAQEVRGEGVNVCAVTAWAAFGAYEWNSLLTRREGHYESGLWDVRAPEPRPTALVQLARELARGQLPSHPVLAGPGWWRRKGRLLYLPEGEVEMGAAAGPPMLIIGATGALGQAFRCACEERGLPYVSYDHNMSDLADIQAILERWRPWAVINTAVDFQVNDEEFEVWQAPGNALEPQLLAQECAARQIPLVAVSSDLVLGGQRERPYLESDSLRPSSVYGHRQLAAEEAIMAAHPDALVVRTGPLFGPWDEHNFAQQVRRKLRAGRRIRVANDQTISPTYLPDLTRVTLDLLVDGDAGVWHLANVGAVTRAGWAAQVAALNGLNATLIDAVPAAEVGLSVARARYSVLGSERAWIMPEFGEALRHWSEVTRQNMPTPELS</sequence>
<dbReference type="InterPro" id="IPR017853">
    <property type="entry name" value="GH"/>
</dbReference>
<feature type="domain" description="RmlD-like substrate binding" evidence="3">
    <location>
        <begin position="446"/>
        <end position="715"/>
    </location>
</feature>
<comment type="pathway">
    <text evidence="2">Carbohydrate biosynthesis; dTDP-L-rhamnose biosynthesis.</text>
</comment>
<accession>A0A7W8JTL5</accession>
<evidence type="ECO:0000313" key="5">
    <source>
        <dbReference type="Proteomes" id="UP000552709"/>
    </source>
</evidence>
<dbReference type="UniPathway" id="UPA00124"/>
<proteinExistence type="inferred from homology"/>
<evidence type="ECO:0000256" key="1">
    <source>
        <dbReference type="ARBA" id="ARBA00010944"/>
    </source>
</evidence>
<comment type="similarity">
    <text evidence="1 2">Belongs to the dTDP-4-dehydrorhamnose reductase family.</text>
</comment>
<dbReference type="Gene3D" id="3.40.50.720">
    <property type="entry name" value="NAD(P)-binding Rossmann-like Domain"/>
    <property type="match status" value="1"/>
</dbReference>
<keyword evidence="2" id="KW-0521">NADP</keyword>
<comment type="caution">
    <text evidence="4">The sequence shown here is derived from an EMBL/GenBank/DDBJ whole genome shotgun (WGS) entry which is preliminary data.</text>
</comment>
<evidence type="ECO:0000259" key="3">
    <source>
        <dbReference type="Pfam" id="PF04321"/>
    </source>
</evidence>
<dbReference type="Gene3D" id="3.20.20.80">
    <property type="entry name" value="Glycosidases"/>
    <property type="match status" value="1"/>
</dbReference>
<dbReference type="GO" id="GO:0005975">
    <property type="term" value="P:carbohydrate metabolic process"/>
    <property type="evidence" value="ECO:0007669"/>
    <property type="project" value="InterPro"/>
</dbReference>
<dbReference type="SUPFAM" id="SSF51735">
    <property type="entry name" value="NAD(P)-binding Rossmann-fold domains"/>
    <property type="match status" value="1"/>
</dbReference>
<dbReference type="InterPro" id="IPR036291">
    <property type="entry name" value="NAD(P)-bd_dom_sf"/>
</dbReference>
<dbReference type="GO" id="GO:0004553">
    <property type="term" value="F:hydrolase activity, hydrolyzing O-glycosyl compounds"/>
    <property type="evidence" value="ECO:0007669"/>
    <property type="project" value="InterPro"/>
</dbReference>
<dbReference type="AlphaFoldDB" id="A0A7W8JTL5"/>
<name>A0A7W8JTL5_9DEIO</name>
<dbReference type="GO" id="GO:0008831">
    <property type="term" value="F:dTDP-4-dehydrorhamnose reductase activity"/>
    <property type="evidence" value="ECO:0007669"/>
    <property type="project" value="UniProtKB-EC"/>
</dbReference>
<keyword evidence="2 4" id="KW-0560">Oxidoreductase</keyword>
<organism evidence="4 5">
    <name type="scientific">Deinococcus humi</name>
    <dbReference type="NCBI Taxonomy" id="662880"/>
    <lineage>
        <taxon>Bacteria</taxon>
        <taxon>Thermotogati</taxon>
        <taxon>Deinococcota</taxon>
        <taxon>Deinococci</taxon>
        <taxon>Deinococcales</taxon>
        <taxon>Deinococcaceae</taxon>
        <taxon>Deinococcus</taxon>
    </lineage>
</organism>
<dbReference type="InterPro" id="IPR029903">
    <property type="entry name" value="RmlD-like-bd"/>
</dbReference>
<dbReference type="SUPFAM" id="SSF51445">
    <property type="entry name" value="(Trans)glycosidases"/>
    <property type="match status" value="1"/>
</dbReference>
<dbReference type="PANTHER" id="PTHR10491:SF4">
    <property type="entry name" value="METHIONINE ADENOSYLTRANSFERASE 2 SUBUNIT BETA"/>
    <property type="match status" value="1"/>
</dbReference>
<dbReference type="InterPro" id="IPR001360">
    <property type="entry name" value="Glyco_hydro_1"/>
</dbReference>
<dbReference type="EMBL" id="JACHFL010000004">
    <property type="protein sequence ID" value="MBB5362990.1"/>
    <property type="molecule type" value="Genomic_DNA"/>
</dbReference>
<dbReference type="RefSeq" id="WP_184131020.1">
    <property type="nucleotide sequence ID" value="NZ_JACHFL010000004.1"/>
</dbReference>
<dbReference type="EC" id="1.1.1.133" evidence="2"/>
<protein>
    <recommendedName>
        <fullName evidence="2">dTDP-4-dehydrorhamnose reductase</fullName>
        <ecNumber evidence="2">1.1.1.133</ecNumber>
    </recommendedName>
</protein>
<dbReference type="Pfam" id="PF04321">
    <property type="entry name" value="RmlD_sub_bind"/>
    <property type="match status" value="1"/>
</dbReference>
<comment type="function">
    <text evidence="2">Catalyzes the reduction of dTDP-6-deoxy-L-lyxo-4-hexulose to yield dTDP-L-rhamnose.</text>
</comment>
<dbReference type="InterPro" id="IPR005913">
    <property type="entry name" value="dTDP_dehydrorham_reduct"/>
</dbReference>
<dbReference type="GO" id="GO:0019305">
    <property type="term" value="P:dTDP-rhamnose biosynthetic process"/>
    <property type="evidence" value="ECO:0007669"/>
    <property type="project" value="UniProtKB-UniPathway"/>
</dbReference>
<dbReference type="Proteomes" id="UP000552709">
    <property type="component" value="Unassembled WGS sequence"/>
</dbReference>